<organism evidence="1 2">
    <name type="scientific">[Torrubiella] hemipterigena</name>
    <dbReference type="NCBI Taxonomy" id="1531966"/>
    <lineage>
        <taxon>Eukaryota</taxon>
        <taxon>Fungi</taxon>
        <taxon>Dikarya</taxon>
        <taxon>Ascomycota</taxon>
        <taxon>Pezizomycotina</taxon>
        <taxon>Sordariomycetes</taxon>
        <taxon>Hypocreomycetidae</taxon>
        <taxon>Hypocreales</taxon>
        <taxon>Clavicipitaceae</taxon>
        <taxon>Clavicipitaceae incertae sedis</taxon>
        <taxon>'Torrubiella' clade</taxon>
    </lineage>
</organism>
<dbReference type="OrthoDB" id="429813at2759"/>
<dbReference type="HOGENOM" id="CLU_025510_0_0_1"/>
<evidence type="ECO:0000313" key="1">
    <source>
        <dbReference type="EMBL" id="CEJ80866.1"/>
    </source>
</evidence>
<evidence type="ECO:0000313" key="2">
    <source>
        <dbReference type="Proteomes" id="UP000039046"/>
    </source>
</evidence>
<proteinExistence type="predicted"/>
<dbReference type="InterPro" id="IPR007817">
    <property type="entry name" value="Isocyanide_synthase_DIT1"/>
</dbReference>
<dbReference type="Proteomes" id="UP000039046">
    <property type="component" value="Unassembled WGS sequence"/>
</dbReference>
<evidence type="ECO:0008006" key="3">
    <source>
        <dbReference type="Google" id="ProtNLM"/>
    </source>
</evidence>
<dbReference type="EMBL" id="CDHN01000001">
    <property type="protein sequence ID" value="CEJ80866.1"/>
    <property type="molecule type" value="Genomic_DNA"/>
</dbReference>
<dbReference type="PANTHER" id="PTHR37285:SF5">
    <property type="entry name" value="SPORE WALL MATURATION PROTEIN DIT1"/>
    <property type="match status" value="1"/>
</dbReference>
<protein>
    <recommendedName>
        <fullName evidence="3">Pyoverdine/dityrosine biosynthesis protein</fullName>
    </recommendedName>
</protein>
<gene>
    <name evidence="1" type="ORF">VHEMI01026</name>
</gene>
<name>A0A0A1SRZ6_9HYPO</name>
<keyword evidence="2" id="KW-1185">Reference proteome</keyword>
<sequence length="498" mass="55261">MHVRVAFASPPAPFTRYAAGFIRNHDGTLIDCFGPRQAEVTASWPQISAQLMQAPAPTGIHHVSQTAIKVDPKIPECQSGRDYIVYETVRPEADHILGHVLHAPAKQTVEGDAFDRLLAATILSSLQLSAETHQKSIAEDAVADFIADLFDRTLRHEAKHDKWRARGREGFRAQVAKFTSSGRPVEFCLPAFPCKSSNKEKVLSEHPDRAEHLALKGLHAFLQDIEAIYSPGARLWIISDGHVFSDCIGVDDDVVDSYSASLQHMEQDIANSTNGQGRITFMSLPDMFSGTCSSLSRLCDDRHLRKLIGTRVTDEAEACRKILMAGFRQDDNDLRTQLDAGDTSTTSLYRGFSRFMLEDLTMNKYTSHLSRSQLRKMASKVAYEMIERNQAYSNLVQTLFPHHVRLSIHAHDNAGPKYGIQMLGPGVRTTHVLPPDGKGVDSCDKLHVPTPWHNCVIEVDEYSHLFLVKASVARLAMESGVVTGKVVDSGNGLYMKMN</sequence>
<accession>A0A0A1SRZ6</accession>
<dbReference type="STRING" id="1531966.A0A0A1SRZ6"/>
<dbReference type="AlphaFoldDB" id="A0A0A1SRZ6"/>
<reference evidence="1 2" key="1">
    <citation type="journal article" date="2015" name="Genome Announc.">
        <title>Draft Genome Sequence and Gene Annotation of the Entomopathogenic Fungus Verticillium hemipterigenum.</title>
        <authorList>
            <person name="Horn F."/>
            <person name="Habel A."/>
            <person name="Scharf D.H."/>
            <person name="Dworschak J."/>
            <person name="Brakhage A.A."/>
            <person name="Guthke R."/>
            <person name="Hertweck C."/>
            <person name="Linde J."/>
        </authorList>
    </citation>
    <scope>NUCLEOTIDE SEQUENCE [LARGE SCALE GENOMIC DNA]</scope>
</reference>
<dbReference type="Pfam" id="PF05141">
    <property type="entry name" value="DIT1_PvcA"/>
    <property type="match status" value="1"/>
</dbReference>
<dbReference type="PANTHER" id="PTHR37285">
    <property type="entry name" value="SPORE WALL MATURATION PROTEIN DIT1"/>
    <property type="match status" value="1"/>
</dbReference>